<feature type="binding site" evidence="2">
    <location>
        <begin position="7"/>
        <end position="15"/>
    </location>
    <ligand>
        <name>ATP</name>
        <dbReference type="ChEBI" id="CHEBI:30616"/>
    </ligand>
</feature>
<dbReference type="InterPro" id="IPR031314">
    <property type="entry name" value="DNK_dom"/>
</dbReference>
<feature type="domain" description="Deoxynucleoside kinase" evidence="3">
    <location>
        <begin position="3"/>
        <end position="214"/>
    </location>
</feature>
<dbReference type="GO" id="GO:0005737">
    <property type="term" value="C:cytoplasm"/>
    <property type="evidence" value="ECO:0007669"/>
    <property type="project" value="TreeGrafter"/>
</dbReference>
<dbReference type="Proteomes" id="UP000290815">
    <property type="component" value="Chromosome"/>
</dbReference>
<keyword evidence="2" id="KW-0547">Nucleotide-binding</keyword>
<feature type="binding site" evidence="2">
    <location>
        <begin position="149"/>
        <end position="153"/>
    </location>
    <ligand>
        <name>ATP</name>
        <dbReference type="ChEBI" id="CHEBI:30616"/>
    </ligand>
</feature>
<keyword evidence="2" id="KW-0067">ATP-binding</keyword>
<dbReference type="PANTHER" id="PTHR10513">
    <property type="entry name" value="DEOXYNUCLEOSIDE KINASE"/>
    <property type="match status" value="1"/>
</dbReference>
<sequence length="222" mass="26386">MIIAVSGMISSGKSTLVKKLSSHYGNENLSLSEYEDNDFIFDTYLDWFLKNKPHVGLSFDIYVMDSHIHRVEAIREKFKNLNLDESKNFIFLDRFPLEHCIFAYIDFENEWNQNYLEIYKAGVTELVSANSLPDFVIFLDMNFETFKERILKRSRPAEINNWEASLWYWEKLHSIYKTEFLKLCAEFNVKYQIIDTDNKSEEEVFKESQELINNFLKQGGNY</sequence>
<dbReference type="Gene3D" id="3.40.50.300">
    <property type="entry name" value="P-loop containing nucleotide triphosphate hydrolases"/>
    <property type="match status" value="1"/>
</dbReference>
<keyword evidence="4" id="KW-0808">Transferase</keyword>
<evidence type="ECO:0000259" key="3">
    <source>
        <dbReference type="Pfam" id="PF01712"/>
    </source>
</evidence>
<dbReference type="GO" id="GO:0005524">
    <property type="term" value="F:ATP binding"/>
    <property type="evidence" value="ECO:0007669"/>
    <property type="project" value="UniProtKB-KW"/>
</dbReference>
<dbReference type="InterPro" id="IPR050566">
    <property type="entry name" value="Deoxyribonucleoside_kinase"/>
</dbReference>
<dbReference type="EMBL" id="LR215024">
    <property type="protein sequence ID" value="VEU70249.1"/>
    <property type="molecule type" value="Genomic_DNA"/>
</dbReference>
<protein>
    <submittedName>
        <fullName evidence="4">Deoxyguanosine kinase</fullName>
    </submittedName>
</protein>
<proteinExistence type="predicted"/>
<dbReference type="PANTHER" id="PTHR10513:SF35">
    <property type="entry name" value="DEOXYADENOSINE KINASE"/>
    <property type="match status" value="1"/>
</dbReference>
<gene>
    <name evidence="4" type="primary">MCYN0418_1</name>
    <name evidence="4" type="ORF">NCTC10194_00251</name>
</gene>
<evidence type="ECO:0000313" key="5">
    <source>
        <dbReference type="Proteomes" id="UP000290815"/>
    </source>
</evidence>
<reference evidence="4 5" key="1">
    <citation type="submission" date="2019-01" db="EMBL/GenBank/DDBJ databases">
        <authorList>
            <consortium name="Pathogen Informatics"/>
        </authorList>
    </citation>
    <scope>NUCLEOTIDE SEQUENCE [LARGE SCALE GENOMIC DNA]</scope>
    <source>
        <strain evidence="4 5">NCTC10194</strain>
    </source>
</reference>
<name>A0A449AUQ3_9BACT</name>
<feature type="active site" description="Proton acceptor" evidence="1">
    <location>
        <position position="93"/>
    </location>
</feature>
<organism evidence="4 5">
    <name type="scientific">Mycoplasmopsis glycophila</name>
    <dbReference type="NCBI Taxonomy" id="171285"/>
    <lineage>
        <taxon>Bacteria</taxon>
        <taxon>Bacillati</taxon>
        <taxon>Mycoplasmatota</taxon>
        <taxon>Mycoplasmoidales</taxon>
        <taxon>Metamycoplasmataceae</taxon>
        <taxon>Mycoplasmopsis</taxon>
    </lineage>
</organism>
<evidence type="ECO:0000313" key="4">
    <source>
        <dbReference type="EMBL" id="VEU70249.1"/>
    </source>
</evidence>
<dbReference type="AlphaFoldDB" id="A0A449AUQ3"/>
<dbReference type="GO" id="GO:0019136">
    <property type="term" value="F:deoxynucleoside kinase activity"/>
    <property type="evidence" value="ECO:0007669"/>
    <property type="project" value="InterPro"/>
</dbReference>
<keyword evidence="4" id="KW-0418">Kinase</keyword>
<dbReference type="SUPFAM" id="SSF52540">
    <property type="entry name" value="P-loop containing nucleoside triphosphate hydrolases"/>
    <property type="match status" value="1"/>
</dbReference>
<dbReference type="InterPro" id="IPR027417">
    <property type="entry name" value="P-loop_NTPase"/>
</dbReference>
<dbReference type="RefSeq" id="WP_027333647.1">
    <property type="nucleotide sequence ID" value="NZ_LR215024.1"/>
</dbReference>
<dbReference type="Pfam" id="PF01712">
    <property type="entry name" value="dNK"/>
    <property type="match status" value="1"/>
</dbReference>
<dbReference type="InterPro" id="IPR002624">
    <property type="entry name" value="DCK/DGK"/>
</dbReference>
<accession>A0A449AUQ3</accession>
<dbReference type="KEGG" id="mgly:NCTC10194_00251"/>
<evidence type="ECO:0000256" key="2">
    <source>
        <dbReference type="PIRSR" id="PIRSR000705-3"/>
    </source>
</evidence>
<keyword evidence="5" id="KW-1185">Reference proteome</keyword>
<evidence type="ECO:0000256" key="1">
    <source>
        <dbReference type="PIRSR" id="PIRSR000705-1"/>
    </source>
</evidence>
<dbReference type="PIRSF" id="PIRSF000705">
    <property type="entry name" value="DNK"/>
    <property type="match status" value="1"/>
</dbReference>